<feature type="chain" id="PRO_5040339189" evidence="1">
    <location>
        <begin position="19"/>
        <end position="122"/>
    </location>
</feature>
<evidence type="ECO:0000313" key="2">
    <source>
        <dbReference type="EMBL" id="KAF9465505.1"/>
    </source>
</evidence>
<feature type="signal peptide" evidence="1">
    <location>
        <begin position="1"/>
        <end position="18"/>
    </location>
</feature>
<gene>
    <name evidence="2" type="ORF">BDZ94DRAFT_1234649</name>
</gene>
<proteinExistence type="predicted"/>
<organism evidence="2 3">
    <name type="scientific">Collybia nuda</name>
    <dbReference type="NCBI Taxonomy" id="64659"/>
    <lineage>
        <taxon>Eukaryota</taxon>
        <taxon>Fungi</taxon>
        <taxon>Dikarya</taxon>
        <taxon>Basidiomycota</taxon>
        <taxon>Agaricomycotina</taxon>
        <taxon>Agaricomycetes</taxon>
        <taxon>Agaricomycetidae</taxon>
        <taxon>Agaricales</taxon>
        <taxon>Tricholomatineae</taxon>
        <taxon>Clitocybaceae</taxon>
        <taxon>Collybia</taxon>
    </lineage>
</organism>
<sequence>MTFPILAIVLGLLDACRPQNIGKRIQEAICGVEESIHEAGRCHVPGEIHSNLTFKERLKGIHLQAAVLREVTLRSTLCPWKEFKVVVKGHSFRLFMCLWDIKALEIDLEIFRAEKEQHNYRS</sequence>
<accession>A0A9P6CKM8</accession>
<dbReference type="AlphaFoldDB" id="A0A9P6CKM8"/>
<evidence type="ECO:0000313" key="3">
    <source>
        <dbReference type="Proteomes" id="UP000807353"/>
    </source>
</evidence>
<name>A0A9P6CKM8_9AGAR</name>
<dbReference type="EMBL" id="MU150247">
    <property type="protein sequence ID" value="KAF9465505.1"/>
    <property type="molecule type" value="Genomic_DNA"/>
</dbReference>
<keyword evidence="3" id="KW-1185">Reference proteome</keyword>
<keyword evidence="1" id="KW-0732">Signal</keyword>
<comment type="caution">
    <text evidence="2">The sequence shown here is derived from an EMBL/GenBank/DDBJ whole genome shotgun (WGS) entry which is preliminary data.</text>
</comment>
<dbReference type="OrthoDB" id="3031870at2759"/>
<evidence type="ECO:0000256" key="1">
    <source>
        <dbReference type="SAM" id="SignalP"/>
    </source>
</evidence>
<dbReference type="Proteomes" id="UP000807353">
    <property type="component" value="Unassembled WGS sequence"/>
</dbReference>
<protein>
    <submittedName>
        <fullName evidence="2">Uncharacterized protein</fullName>
    </submittedName>
</protein>
<reference evidence="2" key="1">
    <citation type="submission" date="2020-11" db="EMBL/GenBank/DDBJ databases">
        <authorList>
            <consortium name="DOE Joint Genome Institute"/>
            <person name="Ahrendt S."/>
            <person name="Riley R."/>
            <person name="Andreopoulos W."/>
            <person name="Labutti K."/>
            <person name="Pangilinan J."/>
            <person name="Ruiz-Duenas F.J."/>
            <person name="Barrasa J.M."/>
            <person name="Sanchez-Garcia M."/>
            <person name="Camarero S."/>
            <person name="Miyauchi S."/>
            <person name="Serrano A."/>
            <person name="Linde D."/>
            <person name="Babiker R."/>
            <person name="Drula E."/>
            <person name="Ayuso-Fernandez I."/>
            <person name="Pacheco R."/>
            <person name="Padilla G."/>
            <person name="Ferreira P."/>
            <person name="Barriuso J."/>
            <person name="Kellner H."/>
            <person name="Castanera R."/>
            <person name="Alfaro M."/>
            <person name="Ramirez L."/>
            <person name="Pisabarro A.G."/>
            <person name="Kuo A."/>
            <person name="Tritt A."/>
            <person name="Lipzen A."/>
            <person name="He G."/>
            <person name="Yan M."/>
            <person name="Ng V."/>
            <person name="Cullen D."/>
            <person name="Martin F."/>
            <person name="Rosso M.-N."/>
            <person name="Henrissat B."/>
            <person name="Hibbett D."/>
            <person name="Martinez A.T."/>
            <person name="Grigoriev I.V."/>
        </authorList>
    </citation>
    <scope>NUCLEOTIDE SEQUENCE</scope>
    <source>
        <strain evidence="2">CBS 247.69</strain>
    </source>
</reference>